<dbReference type="AlphaFoldDB" id="A0A7W7HWQ9"/>
<keyword evidence="2" id="KW-0489">Methyltransferase</keyword>
<dbReference type="GO" id="GO:0008757">
    <property type="term" value="F:S-adenosylmethionine-dependent methyltransferase activity"/>
    <property type="evidence" value="ECO:0007669"/>
    <property type="project" value="InterPro"/>
</dbReference>
<dbReference type="CDD" id="cd02440">
    <property type="entry name" value="AdoMet_MTases"/>
    <property type="match status" value="1"/>
</dbReference>
<accession>A0A7W7HWQ9</accession>
<proteinExistence type="predicted"/>
<dbReference type="PANTHER" id="PTHR43591">
    <property type="entry name" value="METHYLTRANSFERASE"/>
    <property type="match status" value="1"/>
</dbReference>
<dbReference type="EMBL" id="JACHNH010000001">
    <property type="protein sequence ID" value="MBB4762197.1"/>
    <property type="molecule type" value="Genomic_DNA"/>
</dbReference>
<dbReference type="Pfam" id="PF08241">
    <property type="entry name" value="Methyltransf_11"/>
    <property type="match status" value="1"/>
</dbReference>
<reference evidence="2 3" key="1">
    <citation type="submission" date="2020-08" db="EMBL/GenBank/DDBJ databases">
        <title>Sequencing the genomes of 1000 actinobacteria strains.</title>
        <authorList>
            <person name="Klenk H.-P."/>
        </authorList>
    </citation>
    <scope>NUCLEOTIDE SEQUENCE [LARGE SCALE GENOMIC DNA]</scope>
    <source>
        <strain evidence="2 3">DSM 43149</strain>
    </source>
</reference>
<dbReference type="Proteomes" id="UP000578112">
    <property type="component" value="Unassembled WGS sequence"/>
</dbReference>
<name>A0A7W7HWQ9_9ACTN</name>
<dbReference type="PANTHER" id="PTHR43591:SF24">
    <property type="entry name" value="2-METHOXY-6-POLYPRENYL-1,4-BENZOQUINOL METHYLASE, MITOCHONDRIAL"/>
    <property type="match status" value="1"/>
</dbReference>
<comment type="caution">
    <text evidence="2">The sequence shown here is derived from an EMBL/GenBank/DDBJ whole genome shotgun (WGS) entry which is preliminary data.</text>
</comment>
<dbReference type="RefSeq" id="WP_184993138.1">
    <property type="nucleotide sequence ID" value="NZ_BOMK01000074.1"/>
</dbReference>
<dbReference type="SUPFAM" id="SSF53335">
    <property type="entry name" value="S-adenosyl-L-methionine-dependent methyltransferases"/>
    <property type="match status" value="1"/>
</dbReference>
<dbReference type="Gene3D" id="3.40.50.150">
    <property type="entry name" value="Vaccinia Virus protein VP39"/>
    <property type="match status" value="1"/>
</dbReference>
<keyword evidence="2" id="KW-0808">Transferase</keyword>
<evidence type="ECO:0000259" key="1">
    <source>
        <dbReference type="Pfam" id="PF08241"/>
    </source>
</evidence>
<organism evidence="2 3">
    <name type="scientific">Actinoplanes digitatis</name>
    <dbReference type="NCBI Taxonomy" id="1868"/>
    <lineage>
        <taxon>Bacteria</taxon>
        <taxon>Bacillati</taxon>
        <taxon>Actinomycetota</taxon>
        <taxon>Actinomycetes</taxon>
        <taxon>Micromonosporales</taxon>
        <taxon>Micromonosporaceae</taxon>
        <taxon>Actinoplanes</taxon>
    </lineage>
</organism>
<evidence type="ECO:0000313" key="2">
    <source>
        <dbReference type="EMBL" id="MBB4762197.1"/>
    </source>
</evidence>
<feature type="domain" description="Methyltransferase type 11" evidence="1">
    <location>
        <begin position="49"/>
        <end position="145"/>
    </location>
</feature>
<dbReference type="GO" id="GO:0032259">
    <property type="term" value="P:methylation"/>
    <property type="evidence" value="ECO:0007669"/>
    <property type="project" value="UniProtKB-KW"/>
</dbReference>
<evidence type="ECO:0000313" key="3">
    <source>
        <dbReference type="Proteomes" id="UP000578112"/>
    </source>
</evidence>
<dbReference type="InterPro" id="IPR013216">
    <property type="entry name" value="Methyltransf_11"/>
</dbReference>
<dbReference type="InterPro" id="IPR029063">
    <property type="entry name" value="SAM-dependent_MTases_sf"/>
</dbReference>
<keyword evidence="3" id="KW-1185">Reference proteome</keyword>
<gene>
    <name evidence="2" type="ORF">BJ971_002753</name>
</gene>
<sequence>MTTDRWASWLLRRRDGGSTELRERFAAELIAFRDGVLDRAAIAEGDVVLDVGTGTGLIGLGALDLVGPAGRVVFSDVSAALLDECRRLADPDRSSFVEAAADDLGPIADASVDVVTTRSVLIYVARKREAFAELFRVLRPGGRLSIFEPINSFPVRAGADHLFGLDLTPVADLAAKVRAQFTPGAPDGGRPMTDFDERDLLGWAREAGFTRVTLDYRAEVDVPGPPVTDWAALKRTSPNPLAPTYGEAIEAALTPAERERLDAHVERLAGTPTRHTMAKAYLSATRA</sequence>
<protein>
    <submittedName>
        <fullName evidence="2">SAM-dependent methyltransferase</fullName>
    </submittedName>
</protein>